<keyword evidence="3" id="KW-0560">Oxidoreductase</keyword>
<dbReference type="PROSITE" id="PS00061">
    <property type="entry name" value="ADH_SHORT"/>
    <property type="match status" value="1"/>
</dbReference>
<evidence type="ECO:0000256" key="1">
    <source>
        <dbReference type="ARBA" id="ARBA00006484"/>
    </source>
</evidence>
<dbReference type="PANTHER" id="PTHR43180">
    <property type="entry name" value="3-OXOACYL-(ACYL-CARRIER-PROTEIN) REDUCTASE (AFU_ORTHOLOGUE AFUA_6G11210)"/>
    <property type="match status" value="1"/>
</dbReference>
<dbReference type="SUPFAM" id="SSF51735">
    <property type="entry name" value="NAD(P)-binding Rossmann-fold domains"/>
    <property type="match status" value="1"/>
</dbReference>
<comment type="caution">
    <text evidence="4">The sequence shown here is derived from an EMBL/GenBank/DDBJ whole genome shotgun (WGS) entry which is preliminary data.</text>
</comment>
<evidence type="ECO:0008006" key="6">
    <source>
        <dbReference type="Google" id="ProtNLM"/>
    </source>
</evidence>
<dbReference type="InterPro" id="IPR036291">
    <property type="entry name" value="NAD(P)-bd_dom_sf"/>
</dbReference>
<evidence type="ECO:0000256" key="2">
    <source>
        <dbReference type="ARBA" id="ARBA00022857"/>
    </source>
</evidence>
<dbReference type="AlphaFoldDB" id="A0AAN7TBF3"/>
<dbReference type="Pfam" id="PF00106">
    <property type="entry name" value="adh_short"/>
    <property type="match status" value="1"/>
</dbReference>
<dbReference type="PANTHER" id="PTHR43180:SF86">
    <property type="entry name" value="DEHYDROGENASE, PUTATIVE (AFU_ORTHOLOGUE AFUA_3G00290)-RELATED"/>
    <property type="match status" value="1"/>
</dbReference>
<evidence type="ECO:0000313" key="4">
    <source>
        <dbReference type="EMBL" id="KAK5109269.1"/>
    </source>
</evidence>
<dbReference type="Gene3D" id="3.40.50.720">
    <property type="entry name" value="NAD(P)-binding Rossmann-like Domain"/>
    <property type="match status" value="1"/>
</dbReference>
<sequence>MTYQFHPRPPNNLKNKVIVLTGGALGVGQSLVRLLHSSGAHVFFGDVLPESGLALEQELDQAESGGPRVKFVLCDVTSYSDNVKLFETAYEVCGRVDHAIANAGLGEQGNMFDPALTMDSVRQDPGRSMNVVEVNLKGPLYFSRLASVYLRQPAKNGGGKVGVQDKSLTLVSSVAGFREDPGLYVYTASKHGVLGLMRSLRSALSQSKPYPIRTNAICPWMTTTRLVAGLEDLWSKEGLPANSPEDVARAIVAVLSEGKVTGGTMYIEGGRVWNVEAGILATRQEWLGGRLEADLETGTRLMGGGSHWVENESSQV</sequence>
<dbReference type="GO" id="GO:0016491">
    <property type="term" value="F:oxidoreductase activity"/>
    <property type="evidence" value="ECO:0007669"/>
    <property type="project" value="UniProtKB-KW"/>
</dbReference>
<comment type="similarity">
    <text evidence="1">Belongs to the short-chain dehydrogenases/reductases (SDR) family.</text>
</comment>
<dbReference type="PRINTS" id="PR00081">
    <property type="entry name" value="GDHRDH"/>
</dbReference>
<dbReference type="InterPro" id="IPR002347">
    <property type="entry name" value="SDR_fam"/>
</dbReference>
<reference evidence="4" key="1">
    <citation type="submission" date="2023-08" db="EMBL/GenBank/DDBJ databases">
        <title>Black Yeasts Isolated from many extreme environments.</title>
        <authorList>
            <person name="Coleine C."/>
            <person name="Stajich J.E."/>
            <person name="Selbmann L."/>
        </authorList>
    </citation>
    <scope>NUCLEOTIDE SEQUENCE</scope>
    <source>
        <strain evidence="4">CCFEE 5401</strain>
    </source>
</reference>
<evidence type="ECO:0000256" key="3">
    <source>
        <dbReference type="ARBA" id="ARBA00023002"/>
    </source>
</evidence>
<protein>
    <recommendedName>
        <fullName evidence="6">3-hydroxyacyl-CoA dehydrogenase</fullName>
    </recommendedName>
</protein>
<keyword evidence="2" id="KW-0521">NADP</keyword>
<dbReference type="Proteomes" id="UP001310890">
    <property type="component" value="Unassembled WGS sequence"/>
</dbReference>
<name>A0AAN7TBF3_9PEZI</name>
<evidence type="ECO:0000313" key="5">
    <source>
        <dbReference type="Proteomes" id="UP001310890"/>
    </source>
</evidence>
<organism evidence="4 5">
    <name type="scientific">Meristemomyces frigidus</name>
    <dbReference type="NCBI Taxonomy" id="1508187"/>
    <lineage>
        <taxon>Eukaryota</taxon>
        <taxon>Fungi</taxon>
        <taxon>Dikarya</taxon>
        <taxon>Ascomycota</taxon>
        <taxon>Pezizomycotina</taxon>
        <taxon>Dothideomycetes</taxon>
        <taxon>Dothideomycetidae</taxon>
        <taxon>Mycosphaerellales</taxon>
        <taxon>Teratosphaeriaceae</taxon>
        <taxon>Meristemomyces</taxon>
    </lineage>
</organism>
<dbReference type="InterPro" id="IPR020904">
    <property type="entry name" value="Sc_DH/Rdtase_CS"/>
</dbReference>
<accession>A0AAN7TBF3</accession>
<gene>
    <name evidence="4" type="ORF">LTR62_007143</name>
</gene>
<proteinExistence type="inferred from homology"/>
<dbReference type="EMBL" id="JAVRRL010000067">
    <property type="protein sequence ID" value="KAK5109269.1"/>
    <property type="molecule type" value="Genomic_DNA"/>
</dbReference>